<proteinExistence type="predicted"/>
<evidence type="ECO:0000256" key="1">
    <source>
        <dbReference type="SAM" id="MobiDB-lite"/>
    </source>
</evidence>
<name>A0ABP1RN04_9HEXA</name>
<dbReference type="EMBL" id="CAXLJM020000086">
    <property type="protein sequence ID" value="CAL8131263.1"/>
    <property type="molecule type" value="Genomic_DNA"/>
</dbReference>
<feature type="transmembrane region" description="Helical" evidence="2">
    <location>
        <begin position="363"/>
        <end position="389"/>
    </location>
</feature>
<gene>
    <name evidence="3" type="ORF">ODALV1_LOCUS24098</name>
</gene>
<feature type="compositionally biased region" description="Gly residues" evidence="1">
    <location>
        <begin position="514"/>
        <end position="525"/>
    </location>
</feature>
<evidence type="ECO:0000313" key="4">
    <source>
        <dbReference type="Proteomes" id="UP001642540"/>
    </source>
</evidence>
<protein>
    <submittedName>
        <fullName evidence="3">Uncharacterized protein</fullName>
    </submittedName>
</protein>
<dbReference type="Proteomes" id="UP001642540">
    <property type="component" value="Unassembled WGS sequence"/>
</dbReference>
<organism evidence="3 4">
    <name type="scientific">Orchesella dallaii</name>
    <dbReference type="NCBI Taxonomy" id="48710"/>
    <lineage>
        <taxon>Eukaryota</taxon>
        <taxon>Metazoa</taxon>
        <taxon>Ecdysozoa</taxon>
        <taxon>Arthropoda</taxon>
        <taxon>Hexapoda</taxon>
        <taxon>Collembola</taxon>
        <taxon>Entomobryomorpha</taxon>
        <taxon>Entomobryoidea</taxon>
        <taxon>Orchesellidae</taxon>
        <taxon>Orchesellinae</taxon>
        <taxon>Orchesella</taxon>
    </lineage>
</organism>
<feature type="transmembrane region" description="Helical" evidence="2">
    <location>
        <begin position="42"/>
        <end position="61"/>
    </location>
</feature>
<reference evidence="3 4" key="1">
    <citation type="submission" date="2024-08" db="EMBL/GenBank/DDBJ databases">
        <authorList>
            <person name="Cucini C."/>
            <person name="Frati F."/>
        </authorList>
    </citation>
    <scope>NUCLEOTIDE SEQUENCE [LARGE SCALE GENOMIC DNA]</scope>
</reference>
<feature type="region of interest" description="Disordered" evidence="1">
    <location>
        <begin position="496"/>
        <end position="525"/>
    </location>
</feature>
<comment type="caution">
    <text evidence="3">The sequence shown here is derived from an EMBL/GenBank/DDBJ whole genome shotgun (WGS) entry which is preliminary data.</text>
</comment>
<keyword evidence="4" id="KW-1185">Reference proteome</keyword>
<evidence type="ECO:0000256" key="2">
    <source>
        <dbReference type="SAM" id="Phobius"/>
    </source>
</evidence>
<evidence type="ECO:0000313" key="3">
    <source>
        <dbReference type="EMBL" id="CAL8131263.1"/>
    </source>
</evidence>
<keyword evidence="2" id="KW-0812">Transmembrane</keyword>
<keyword evidence="2" id="KW-1133">Transmembrane helix</keyword>
<feature type="region of interest" description="Disordered" evidence="1">
    <location>
        <begin position="402"/>
        <end position="431"/>
    </location>
</feature>
<sequence length="525" mass="59395">MSGKEDAIPFCFHQVKLKFVSCGEARIRGLAFGQLSSIFDNYIWMCIIILTGTVSGFCYFVESFNNTTQTSSESFKHLIIGVLLEYSNIARALFEQGNPIANKYINFTHCRLATGPFLLMVMVLSNAYKNKNITEITLPRGPIPFDTFDALTNNPFNIYTRIAGLRGFTDVHDILLPFGNFITQNRSINEHWGIFMPSELFLFISGEYNYFDYYKSVEYRLSNYTRFIMNNTKLHPDFVSMFMHGTPTSAYAINRCNQTALFLPDIEAHESFIKLQEISELKDHLYLGKASMFDVDYAIAFGTYMSPKIYDRMRGLEASAIFVWWTDFTVNYMTKIINRQEYFLNNTNLIETSSGKSGMSGNISVVFVLLAVGLAVCICTFALEAHVFLRKVVLVDLRRSNRGRGSRGGGGRGQDNRRRGGGGYHFGGQQSKQSRQRWWRLWRSWWWRRLSFRHSMVKTIKAKVVVVVMEVVVKMLIILGVKTIDAQVTGGGGYGSRGGGGDHFGGQDNRDRGGAGFREGSRGGG</sequence>
<keyword evidence="2" id="KW-0472">Membrane</keyword>
<accession>A0ABP1RN04</accession>